<proteinExistence type="predicted"/>
<sequence length="34" mass="3563">MALIVSQVTANRDRPSVKEVVGLVGCSSVCTQSK</sequence>
<gene>
    <name evidence="1" type="primary">AUGUSTUS-3.0.2_34571</name>
    <name evidence="1" type="ORF">TcasGA2_TC034571</name>
</gene>
<dbReference type="InParanoid" id="A0A139WLX2"/>
<evidence type="ECO:0000313" key="2">
    <source>
        <dbReference type="Proteomes" id="UP000007266"/>
    </source>
</evidence>
<protein>
    <submittedName>
        <fullName evidence="1">Uncharacterized protein</fullName>
    </submittedName>
</protein>
<dbReference type="AlphaFoldDB" id="A0A139WLX2"/>
<dbReference type="EMBL" id="KQ971316">
    <property type="protein sequence ID" value="KYB29009.1"/>
    <property type="molecule type" value="Genomic_DNA"/>
</dbReference>
<accession>A0A139WLX2</accession>
<reference evidence="1 2" key="2">
    <citation type="journal article" date="2010" name="Nucleic Acids Res.">
        <title>BeetleBase in 2010: revisions to provide comprehensive genomic information for Tribolium castaneum.</title>
        <authorList>
            <person name="Kim H.S."/>
            <person name="Murphy T."/>
            <person name="Xia J."/>
            <person name="Caragea D."/>
            <person name="Park Y."/>
            <person name="Beeman R.W."/>
            <person name="Lorenzen M.D."/>
            <person name="Butcher S."/>
            <person name="Manak J.R."/>
            <person name="Brown S.J."/>
        </authorList>
    </citation>
    <scope>GENOME REANNOTATION</scope>
    <source>
        <strain evidence="1 2">Georgia GA2</strain>
    </source>
</reference>
<keyword evidence="2" id="KW-1185">Reference proteome</keyword>
<reference evidence="1 2" key="1">
    <citation type="journal article" date="2008" name="Nature">
        <title>The genome of the model beetle and pest Tribolium castaneum.</title>
        <authorList>
            <consortium name="Tribolium Genome Sequencing Consortium"/>
            <person name="Richards S."/>
            <person name="Gibbs R.A."/>
            <person name="Weinstock G.M."/>
            <person name="Brown S.J."/>
            <person name="Denell R."/>
            <person name="Beeman R.W."/>
            <person name="Gibbs R."/>
            <person name="Beeman R.W."/>
            <person name="Brown S.J."/>
            <person name="Bucher G."/>
            <person name="Friedrich M."/>
            <person name="Grimmelikhuijzen C.J."/>
            <person name="Klingler M."/>
            <person name="Lorenzen M."/>
            <person name="Richards S."/>
            <person name="Roth S."/>
            <person name="Schroder R."/>
            <person name="Tautz D."/>
            <person name="Zdobnov E.M."/>
            <person name="Muzny D."/>
            <person name="Gibbs R.A."/>
            <person name="Weinstock G.M."/>
            <person name="Attaway T."/>
            <person name="Bell S."/>
            <person name="Buhay C.J."/>
            <person name="Chandrabose M.N."/>
            <person name="Chavez D."/>
            <person name="Clerk-Blankenburg K.P."/>
            <person name="Cree A."/>
            <person name="Dao M."/>
            <person name="Davis C."/>
            <person name="Chacko J."/>
            <person name="Dinh H."/>
            <person name="Dugan-Rocha S."/>
            <person name="Fowler G."/>
            <person name="Garner T.T."/>
            <person name="Garnes J."/>
            <person name="Gnirke A."/>
            <person name="Hawes A."/>
            <person name="Hernandez J."/>
            <person name="Hines S."/>
            <person name="Holder M."/>
            <person name="Hume J."/>
            <person name="Jhangiani S.N."/>
            <person name="Joshi V."/>
            <person name="Khan Z.M."/>
            <person name="Jackson L."/>
            <person name="Kovar C."/>
            <person name="Kowis A."/>
            <person name="Lee S."/>
            <person name="Lewis L.R."/>
            <person name="Margolis J."/>
            <person name="Morgan M."/>
            <person name="Nazareth L.V."/>
            <person name="Nguyen N."/>
            <person name="Okwuonu G."/>
            <person name="Parker D."/>
            <person name="Richards S."/>
            <person name="Ruiz S.J."/>
            <person name="Santibanez J."/>
            <person name="Savard J."/>
            <person name="Scherer S.E."/>
            <person name="Schneider B."/>
            <person name="Sodergren E."/>
            <person name="Tautz D."/>
            <person name="Vattahil S."/>
            <person name="Villasana D."/>
            <person name="White C.S."/>
            <person name="Wright R."/>
            <person name="Park Y."/>
            <person name="Beeman R.W."/>
            <person name="Lord J."/>
            <person name="Oppert B."/>
            <person name="Lorenzen M."/>
            <person name="Brown S."/>
            <person name="Wang L."/>
            <person name="Savard J."/>
            <person name="Tautz D."/>
            <person name="Richards S."/>
            <person name="Weinstock G."/>
            <person name="Gibbs R.A."/>
            <person name="Liu Y."/>
            <person name="Worley K."/>
            <person name="Weinstock G."/>
            <person name="Elsik C.G."/>
            <person name="Reese J.T."/>
            <person name="Elhaik E."/>
            <person name="Landan G."/>
            <person name="Graur D."/>
            <person name="Arensburger P."/>
            <person name="Atkinson P."/>
            <person name="Beeman R.W."/>
            <person name="Beidler J."/>
            <person name="Brown S.J."/>
            <person name="Demuth J.P."/>
            <person name="Drury D.W."/>
            <person name="Du Y.Z."/>
            <person name="Fujiwara H."/>
            <person name="Lorenzen M."/>
            <person name="Maselli V."/>
            <person name="Osanai M."/>
            <person name="Park Y."/>
            <person name="Robertson H.M."/>
            <person name="Tu Z."/>
            <person name="Wang J.J."/>
            <person name="Wang S."/>
            <person name="Richards S."/>
            <person name="Song H."/>
            <person name="Zhang L."/>
            <person name="Sodergren E."/>
            <person name="Werner D."/>
            <person name="Stanke M."/>
            <person name="Morgenstern B."/>
            <person name="Solovyev V."/>
            <person name="Kosarev P."/>
            <person name="Brown G."/>
            <person name="Chen H.C."/>
            <person name="Ermolaeva O."/>
            <person name="Hlavina W."/>
            <person name="Kapustin Y."/>
            <person name="Kiryutin B."/>
            <person name="Kitts P."/>
            <person name="Maglott D."/>
            <person name="Pruitt K."/>
            <person name="Sapojnikov V."/>
            <person name="Souvorov A."/>
            <person name="Mackey A.J."/>
            <person name="Waterhouse R.M."/>
            <person name="Wyder S."/>
            <person name="Zdobnov E.M."/>
            <person name="Zdobnov E.M."/>
            <person name="Wyder S."/>
            <person name="Kriventseva E.V."/>
            <person name="Kadowaki T."/>
            <person name="Bork P."/>
            <person name="Aranda M."/>
            <person name="Bao R."/>
            <person name="Beermann A."/>
            <person name="Berns N."/>
            <person name="Bolognesi R."/>
            <person name="Bonneton F."/>
            <person name="Bopp D."/>
            <person name="Brown S.J."/>
            <person name="Bucher G."/>
            <person name="Butts T."/>
            <person name="Chaumot A."/>
            <person name="Denell R.E."/>
            <person name="Ferrier D.E."/>
            <person name="Friedrich M."/>
            <person name="Gordon C.M."/>
            <person name="Jindra M."/>
            <person name="Klingler M."/>
            <person name="Lan Q."/>
            <person name="Lattorff H.M."/>
            <person name="Laudet V."/>
            <person name="von Levetsow C."/>
            <person name="Liu Z."/>
            <person name="Lutz R."/>
            <person name="Lynch J.A."/>
            <person name="da Fonseca R.N."/>
            <person name="Posnien N."/>
            <person name="Reuter R."/>
            <person name="Roth S."/>
            <person name="Savard J."/>
            <person name="Schinko J.B."/>
            <person name="Schmitt C."/>
            <person name="Schoppmeier M."/>
            <person name="Schroder R."/>
            <person name="Shippy T.D."/>
            <person name="Simonnet F."/>
            <person name="Marques-Souza H."/>
            <person name="Tautz D."/>
            <person name="Tomoyasu Y."/>
            <person name="Trauner J."/>
            <person name="Van der Zee M."/>
            <person name="Vervoort M."/>
            <person name="Wittkopp N."/>
            <person name="Wimmer E.A."/>
            <person name="Yang X."/>
            <person name="Jones A.K."/>
            <person name="Sattelle D.B."/>
            <person name="Ebert P.R."/>
            <person name="Nelson D."/>
            <person name="Scott J.G."/>
            <person name="Beeman R.W."/>
            <person name="Muthukrishnan S."/>
            <person name="Kramer K.J."/>
            <person name="Arakane Y."/>
            <person name="Beeman R.W."/>
            <person name="Zhu Q."/>
            <person name="Hogenkamp D."/>
            <person name="Dixit R."/>
            <person name="Oppert B."/>
            <person name="Jiang H."/>
            <person name="Zou Z."/>
            <person name="Marshall J."/>
            <person name="Elpidina E."/>
            <person name="Vinokurov K."/>
            <person name="Oppert C."/>
            <person name="Zou Z."/>
            <person name="Evans J."/>
            <person name="Lu Z."/>
            <person name="Zhao P."/>
            <person name="Sumathipala N."/>
            <person name="Altincicek B."/>
            <person name="Vilcinskas A."/>
            <person name="Williams M."/>
            <person name="Hultmark D."/>
            <person name="Hetru C."/>
            <person name="Jiang H."/>
            <person name="Grimmelikhuijzen C.J."/>
            <person name="Hauser F."/>
            <person name="Cazzamali G."/>
            <person name="Williamson M."/>
            <person name="Park Y."/>
            <person name="Li B."/>
            <person name="Tanaka Y."/>
            <person name="Predel R."/>
            <person name="Neupert S."/>
            <person name="Schachtner J."/>
            <person name="Verleyen P."/>
            <person name="Raible F."/>
            <person name="Bork P."/>
            <person name="Friedrich M."/>
            <person name="Walden K.K."/>
            <person name="Robertson H.M."/>
            <person name="Angeli S."/>
            <person name="Foret S."/>
            <person name="Bucher G."/>
            <person name="Schuetz S."/>
            <person name="Maleszka R."/>
            <person name="Wimmer E.A."/>
            <person name="Beeman R.W."/>
            <person name="Lorenzen M."/>
            <person name="Tomoyasu Y."/>
            <person name="Miller S.C."/>
            <person name="Grossmann D."/>
            <person name="Bucher G."/>
        </authorList>
    </citation>
    <scope>NUCLEOTIDE SEQUENCE [LARGE SCALE GENOMIC DNA]</scope>
    <source>
        <strain evidence="1 2">Georgia GA2</strain>
    </source>
</reference>
<name>A0A139WLX2_TRICA</name>
<dbReference type="Proteomes" id="UP000007266">
    <property type="component" value="Linkage group 2"/>
</dbReference>
<evidence type="ECO:0000313" key="1">
    <source>
        <dbReference type="EMBL" id="KYB29009.1"/>
    </source>
</evidence>
<organism evidence="1 2">
    <name type="scientific">Tribolium castaneum</name>
    <name type="common">Red flour beetle</name>
    <dbReference type="NCBI Taxonomy" id="7070"/>
    <lineage>
        <taxon>Eukaryota</taxon>
        <taxon>Metazoa</taxon>
        <taxon>Ecdysozoa</taxon>
        <taxon>Arthropoda</taxon>
        <taxon>Hexapoda</taxon>
        <taxon>Insecta</taxon>
        <taxon>Pterygota</taxon>
        <taxon>Neoptera</taxon>
        <taxon>Endopterygota</taxon>
        <taxon>Coleoptera</taxon>
        <taxon>Polyphaga</taxon>
        <taxon>Cucujiformia</taxon>
        <taxon>Tenebrionidae</taxon>
        <taxon>Tenebrionidae incertae sedis</taxon>
        <taxon>Tribolium</taxon>
    </lineage>
</organism>